<dbReference type="InterPro" id="IPR003439">
    <property type="entry name" value="ABC_transporter-like_ATP-bd"/>
</dbReference>
<dbReference type="GO" id="GO:0005524">
    <property type="term" value="F:ATP binding"/>
    <property type="evidence" value="ECO:0007669"/>
    <property type="project" value="UniProtKB-KW"/>
</dbReference>
<evidence type="ECO:0000259" key="3">
    <source>
        <dbReference type="PROSITE" id="PS50893"/>
    </source>
</evidence>
<dbReference type="AlphaFoldDB" id="W4QK07"/>
<keyword evidence="1" id="KW-0547">Nucleotide-binding</keyword>
<dbReference type="GO" id="GO:0016887">
    <property type="term" value="F:ATP hydrolysis activity"/>
    <property type="evidence" value="ECO:0007669"/>
    <property type="project" value="InterPro"/>
</dbReference>
<proteinExistence type="predicted"/>
<dbReference type="SUPFAM" id="SSF52540">
    <property type="entry name" value="P-loop containing nucleoside triphosphate hydrolases"/>
    <property type="match status" value="2"/>
</dbReference>
<accession>W4QK07</accession>
<dbReference type="CDD" id="cd03215">
    <property type="entry name" value="ABC_Carb_Monos_II"/>
    <property type="match status" value="1"/>
</dbReference>
<evidence type="ECO:0000313" key="5">
    <source>
        <dbReference type="Proteomes" id="UP000018895"/>
    </source>
</evidence>
<dbReference type="RefSeq" id="WP_035346579.1">
    <property type="nucleotide sequence ID" value="NZ_BAUU01000032.1"/>
</dbReference>
<sequence>MSTILEMKHMSKKYGEFYANKDISFSLKKGQVHAIIGENGAGKTTLMRMLYGMETPTTGEIWMNGKSVVFSSPSDAINHGIGMVHQHFMLFPYLTVSENIVIGREPKKLGFFQRKEAIKAVDALAEQYRIPLRPKQKVMKCSLGEQQRIEIIKVLYQGADIIVLDEPTAVLTPLEVEGLLKTIRFLASQGKSVIIITHKLQEVMDVADYVTVLRNGEVTGSMPISEATSHMLATLMVGRELKKVDERISMNGERFLELANVRVQENNDKPLLKDVSLHVNRGEIVGIAGVSGNGQSELIQAISGLIDIQKGSIKLDGDFIQALNVKERRDAGIAHIPEDRYKWGVAKDATVEENAIIGFHRKEGFIAKGWIKRKLLRPVIERWVTQYSIKTSSIKEEASNLSGGNLQKLIVARELGQNTPFLIAAEPTRGVDIGAMEVIHDSIIQKRNDNGSVLLVSSELTEIMKLSDRILVMYEGEIVGEMSRSEATEEKLSILMAGGNLEDALNEN</sequence>
<dbReference type="SMART" id="SM00382">
    <property type="entry name" value="AAA"/>
    <property type="match status" value="2"/>
</dbReference>
<dbReference type="Proteomes" id="UP000018895">
    <property type="component" value="Unassembled WGS sequence"/>
</dbReference>
<dbReference type="CDD" id="cd03216">
    <property type="entry name" value="ABC_Carb_Monos_I"/>
    <property type="match status" value="1"/>
</dbReference>
<evidence type="ECO:0000313" key="4">
    <source>
        <dbReference type="EMBL" id="GAE32257.1"/>
    </source>
</evidence>
<organism evidence="4 5">
    <name type="scientific">Halalkalibacter hemicellulosilyticusJCM 9152</name>
    <dbReference type="NCBI Taxonomy" id="1236971"/>
    <lineage>
        <taxon>Bacteria</taxon>
        <taxon>Bacillati</taxon>
        <taxon>Bacillota</taxon>
        <taxon>Bacilli</taxon>
        <taxon>Bacillales</taxon>
        <taxon>Bacillaceae</taxon>
        <taxon>Halalkalibacter</taxon>
    </lineage>
</organism>
<dbReference type="InterPro" id="IPR017871">
    <property type="entry name" value="ABC_transporter-like_CS"/>
</dbReference>
<dbReference type="InterPro" id="IPR050107">
    <property type="entry name" value="ABC_carbohydrate_import_ATPase"/>
</dbReference>
<dbReference type="Pfam" id="PF00005">
    <property type="entry name" value="ABC_tran"/>
    <property type="match status" value="2"/>
</dbReference>
<keyword evidence="5" id="KW-1185">Reference proteome</keyword>
<dbReference type="PANTHER" id="PTHR43790:SF4">
    <property type="entry name" value="GUANOSINE IMPORT ATP-BINDING PROTEIN NUPO"/>
    <property type="match status" value="1"/>
</dbReference>
<name>W4QK07_9BACI</name>
<feature type="domain" description="ABC transporter" evidence="3">
    <location>
        <begin position="5"/>
        <end position="240"/>
    </location>
</feature>
<evidence type="ECO:0000256" key="2">
    <source>
        <dbReference type="ARBA" id="ARBA00022840"/>
    </source>
</evidence>
<dbReference type="PROSITE" id="PS50893">
    <property type="entry name" value="ABC_TRANSPORTER_2"/>
    <property type="match status" value="2"/>
</dbReference>
<feature type="domain" description="ABC transporter" evidence="3">
    <location>
        <begin position="256"/>
        <end position="500"/>
    </location>
</feature>
<keyword evidence="2" id="KW-0067">ATP-binding</keyword>
<comment type="caution">
    <text evidence="4">The sequence shown here is derived from an EMBL/GenBank/DDBJ whole genome shotgun (WGS) entry which is preliminary data.</text>
</comment>
<gene>
    <name evidence="4" type="ORF">JCM9152_3783</name>
</gene>
<evidence type="ECO:0000256" key="1">
    <source>
        <dbReference type="ARBA" id="ARBA00022741"/>
    </source>
</evidence>
<reference evidence="4" key="1">
    <citation type="journal article" date="2014" name="Genome Announc.">
        <title>Draft Genome Sequences of Three Alkaliphilic Bacillus Strains, Bacillus wakoensis JCM 9140T, Bacillus akibai JCM 9157T, and Bacillus hemicellulosilyticus JCM 9152T.</title>
        <authorList>
            <person name="Yuki M."/>
            <person name="Oshima K."/>
            <person name="Suda W."/>
            <person name="Oshida Y."/>
            <person name="Kitamura K."/>
            <person name="Iida T."/>
            <person name="Hattori M."/>
            <person name="Ohkuma M."/>
        </authorList>
    </citation>
    <scope>NUCLEOTIDE SEQUENCE [LARGE SCALE GENOMIC DNA]</scope>
    <source>
        <strain evidence="4">JCM 9152</strain>
    </source>
</reference>
<dbReference type="OrthoDB" id="9766104at2"/>
<dbReference type="EMBL" id="BAUU01000032">
    <property type="protein sequence ID" value="GAE32257.1"/>
    <property type="molecule type" value="Genomic_DNA"/>
</dbReference>
<protein>
    <submittedName>
        <fullName evidence="4">Nucleoside ABC transporter</fullName>
    </submittedName>
</protein>
<dbReference type="STRING" id="1236971.JCM9152_3783"/>
<dbReference type="InterPro" id="IPR027417">
    <property type="entry name" value="P-loop_NTPase"/>
</dbReference>
<dbReference type="PROSITE" id="PS00211">
    <property type="entry name" value="ABC_TRANSPORTER_1"/>
    <property type="match status" value="2"/>
</dbReference>
<dbReference type="InterPro" id="IPR003593">
    <property type="entry name" value="AAA+_ATPase"/>
</dbReference>
<dbReference type="PANTHER" id="PTHR43790">
    <property type="entry name" value="CARBOHYDRATE TRANSPORT ATP-BINDING PROTEIN MG119-RELATED"/>
    <property type="match status" value="1"/>
</dbReference>
<dbReference type="Gene3D" id="3.40.50.300">
    <property type="entry name" value="P-loop containing nucleotide triphosphate hydrolases"/>
    <property type="match status" value="2"/>
</dbReference>